<dbReference type="GO" id="GO:0048568">
    <property type="term" value="P:embryonic organ development"/>
    <property type="evidence" value="ECO:0007669"/>
    <property type="project" value="TreeGrafter"/>
</dbReference>
<feature type="compositionally biased region" description="Low complexity" evidence="8">
    <location>
        <begin position="53"/>
        <end position="67"/>
    </location>
</feature>
<evidence type="ECO:0000256" key="7">
    <source>
        <dbReference type="PROSITE-ProRule" id="PRU00505"/>
    </source>
</evidence>
<dbReference type="Pfam" id="PF01285">
    <property type="entry name" value="TEA"/>
    <property type="match status" value="1"/>
</dbReference>
<dbReference type="FunFam" id="2.70.50.80:FF:000005">
    <property type="entry name" value="Transcription enhancer factor-like protein egl-44"/>
    <property type="match status" value="1"/>
</dbReference>
<dbReference type="PRINTS" id="PR00065">
    <property type="entry name" value="TEADOMAIN"/>
</dbReference>
<dbReference type="SMART" id="SM00426">
    <property type="entry name" value="TEA"/>
    <property type="match status" value="1"/>
</dbReference>
<dbReference type="OrthoDB" id="10006572at2759"/>
<organism evidence="10 11">
    <name type="scientific">Meloidogyne enterolobii</name>
    <name type="common">Root-knot nematode worm</name>
    <name type="synonym">Meloidogyne mayaguensis</name>
    <dbReference type="NCBI Taxonomy" id="390850"/>
    <lineage>
        <taxon>Eukaryota</taxon>
        <taxon>Metazoa</taxon>
        <taxon>Ecdysozoa</taxon>
        <taxon>Nematoda</taxon>
        <taxon>Chromadorea</taxon>
        <taxon>Rhabditida</taxon>
        <taxon>Tylenchina</taxon>
        <taxon>Tylenchomorpha</taxon>
        <taxon>Tylenchoidea</taxon>
        <taxon>Meloidogynidae</taxon>
        <taxon>Meloidogyninae</taxon>
        <taxon>Meloidogyne</taxon>
    </lineage>
</organism>
<dbReference type="PANTHER" id="PTHR11834">
    <property type="entry name" value="TRANSCRIPTIONAL ENHANCER FACTOR TEF RELATED"/>
    <property type="match status" value="1"/>
</dbReference>
<dbReference type="InterPro" id="IPR038096">
    <property type="entry name" value="TEA/ATTS_sf"/>
</dbReference>
<dbReference type="Gene3D" id="6.10.20.40">
    <property type="entry name" value="TEA/ATTS domain"/>
    <property type="match status" value="1"/>
</dbReference>
<keyword evidence="4" id="KW-0238">DNA-binding</keyword>
<accession>A0A6V7THB3</accession>
<evidence type="ECO:0000313" key="11">
    <source>
        <dbReference type="Proteomes" id="UP000580250"/>
    </source>
</evidence>
<evidence type="ECO:0000313" key="10">
    <source>
        <dbReference type="EMBL" id="CAD2122289.1"/>
    </source>
</evidence>
<proteinExistence type="predicted"/>
<gene>
    <name evidence="10" type="ORF">MENT_LOCUS109</name>
</gene>
<dbReference type="GO" id="GO:0000981">
    <property type="term" value="F:DNA-binding transcription factor activity, RNA polymerase II-specific"/>
    <property type="evidence" value="ECO:0007669"/>
    <property type="project" value="TreeGrafter"/>
</dbReference>
<dbReference type="GO" id="GO:0005667">
    <property type="term" value="C:transcription regulator complex"/>
    <property type="evidence" value="ECO:0007669"/>
    <property type="project" value="TreeGrafter"/>
</dbReference>
<keyword evidence="2" id="KW-0217">Developmental protein</keyword>
<comment type="caution">
    <text evidence="10">The sequence shown here is derived from an EMBL/GenBank/DDBJ whole genome shotgun (WGS) entry which is preliminary data.</text>
</comment>
<dbReference type="PROSITE" id="PS00554">
    <property type="entry name" value="TEA_1"/>
    <property type="match status" value="1"/>
</dbReference>
<feature type="compositionally biased region" description="Low complexity" evidence="8">
    <location>
        <begin position="168"/>
        <end position="205"/>
    </location>
</feature>
<evidence type="ECO:0000256" key="1">
    <source>
        <dbReference type="ARBA" id="ARBA00004123"/>
    </source>
</evidence>
<dbReference type="GO" id="GO:0005634">
    <property type="term" value="C:nucleus"/>
    <property type="evidence" value="ECO:0007669"/>
    <property type="project" value="UniProtKB-SubCell"/>
</dbReference>
<feature type="domain" description="TEA" evidence="9">
    <location>
        <begin position="76"/>
        <end position="152"/>
    </location>
</feature>
<dbReference type="Proteomes" id="UP000580250">
    <property type="component" value="Unassembled WGS sequence"/>
</dbReference>
<feature type="DNA-binding region" description="TEA" evidence="7">
    <location>
        <begin position="76"/>
        <end position="152"/>
    </location>
</feature>
<dbReference type="PANTHER" id="PTHR11834:SF0">
    <property type="entry name" value="PROTEIN SCALLOPED"/>
    <property type="match status" value="1"/>
</dbReference>
<protein>
    <recommendedName>
        <fullName evidence="9">TEA domain-containing protein</fullName>
    </recommendedName>
</protein>
<evidence type="ECO:0000259" key="9">
    <source>
        <dbReference type="PROSITE" id="PS51088"/>
    </source>
</evidence>
<feature type="region of interest" description="Disordered" evidence="8">
    <location>
        <begin position="53"/>
        <end position="77"/>
    </location>
</feature>
<keyword evidence="5" id="KW-0804">Transcription</keyword>
<dbReference type="Pfam" id="PF17725">
    <property type="entry name" value="YBD"/>
    <property type="match status" value="1"/>
</dbReference>
<dbReference type="InterPro" id="IPR050937">
    <property type="entry name" value="TEC1_TEAD_TF"/>
</dbReference>
<reference evidence="10 11" key="1">
    <citation type="submission" date="2020-08" db="EMBL/GenBank/DDBJ databases">
        <authorList>
            <person name="Koutsovoulos G."/>
            <person name="Danchin GJ E."/>
        </authorList>
    </citation>
    <scope>NUCLEOTIDE SEQUENCE [LARGE SCALE GENOMIC DNA]</scope>
</reference>
<dbReference type="InterPro" id="IPR000818">
    <property type="entry name" value="TEA/ATTS_dom"/>
</dbReference>
<dbReference type="AlphaFoldDB" id="A0A6V7THB3"/>
<evidence type="ECO:0000256" key="8">
    <source>
        <dbReference type="SAM" id="MobiDB-lite"/>
    </source>
</evidence>
<evidence type="ECO:0000256" key="3">
    <source>
        <dbReference type="ARBA" id="ARBA00023015"/>
    </source>
</evidence>
<dbReference type="InterPro" id="IPR041086">
    <property type="entry name" value="YBD"/>
</dbReference>
<keyword evidence="6" id="KW-0539">Nucleus</keyword>
<evidence type="ECO:0000256" key="4">
    <source>
        <dbReference type="ARBA" id="ARBA00023125"/>
    </source>
</evidence>
<sequence length="581" mass="64750">MKKQMRRRLNKECMLSLDYGSAATAANVWLHHSASAGHIPPCNNNIEAMDNSIPLNSSPLSTSSNGNAAEMRSSNDGDAEGVWSPDIDQAFHEALQIYPPCGRRKIILSDEGKMYGRNELIARYIKLRCGKSRTRKQVSSHIQVLARKKQREEHSRIKTQRDNTLPETNANSSSASTTSSVSNNHTTASVSATILPSSNNSPQQQKQIKKAESEDLIIGHSLPSSNSLNILPSSPNNNNNQIQNISLAVAASQQPLANLITSINRDQIASVQAQVARAASAISQQNWPSLIVTNNNNNQHLMAGAQLYMAASSNPCSSVVASIPAAFVSNGNCQLNTNSSSSEQIIFTTTPSSAFTCATTINTKMTTIASPNLILNGFTAYIEEQNLIKNRERREEMMEEEGQQRIELFRINSIKISTNLQELFKRGPSDAFFLAKCWANMNFEINDEQNALFAVDSYYESNFGRFDIIVSTKVCSFGNEVVEKVEIYSPIEEDEDIKPSSQLWHFRLEKSPMCEYMVRFISELKKLQEPSLMNSVLENFTILQIVSNKQSEETLMVIAFIFEVREDGEDEIYTNIYRLTE</sequence>
<name>A0A6V7THB3_MELEN</name>
<comment type="subcellular location">
    <subcellularLocation>
        <location evidence="1">Nucleus</location>
    </subcellularLocation>
</comment>
<dbReference type="EMBL" id="CAJEWN010000001">
    <property type="protein sequence ID" value="CAD2122289.1"/>
    <property type="molecule type" value="Genomic_DNA"/>
</dbReference>
<evidence type="ECO:0000256" key="6">
    <source>
        <dbReference type="ARBA" id="ARBA00023242"/>
    </source>
</evidence>
<feature type="compositionally biased region" description="Basic and acidic residues" evidence="8">
    <location>
        <begin position="150"/>
        <end position="161"/>
    </location>
</feature>
<feature type="region of interest" description="Disordered" evidence="8">
    <location>
        <begin position="136"/>
        <end position="212"/>
    </location>
</feature>
<dbReference type="PROSITE" id="PS51088">
    <property type="entry name" value="TEA_2"/>
    <property type="match status" value="1"/>
</dbReference>
<dbReference type="GO" id="GO:0000978">
    <property type="term" value="F:RNA polymerase II cis-regulatory region sequence-specific DNA binding"/>
    <property type="evidence" value="ECO:0007669"/>
    <property type="project" value="TreeGrafter"/>
</dbReference>
<dbReference type="GO" id="GO:0035329">
    <property type="term" value="P:hippo signaling"/>
    <property type="evidence" value="ECO:0007669"/>
    <property type="project" value="TreeGrafter"/>
</dbReference>
<evidence type="ECO:0000256" key="5">
    <source>
        <dbReference type="ARBA" id="ARBA00023163"/>
    </source>
</evidence>
<dbReference type="Gene3D" id="2.70.50.80">
    <property type="match status" value="1"/>
</dbReference>
<keyword evidence="3" id="KW-0805">Transcription regulation</keyword>
<evidence type="ECO:0000256" key="2">
    <source>
        <dbReference type="ARBA" id="ARBA00022473"/>
    </source>
</evidence>